<dbReference type="AlphaFoldDB" id="A0A7I8L3Z4"/>
<dbReference type="PANTHER" id="PTHR14110">
    <property type="entry name" value="MITOCHONDRIAL IMPORT INNER MEMBRANE TRANSLOCASE SUBUNIT TIM22"/>
    <property type="match status" value="1"/>
</dbReference>
<proteinExistence type="predicted"/>
<evidence type="ECO:0000256" key="4">
    <source>
        <dbReference type="ARBA" id="ARBA00023136"/>
    </source>
</evidence>
<keyword evidence="3" id="KW-1133">Transmembrane helix</keyword>
<accession>A0A7I8L3Z4</accession>
<evidence type="ECO:0000256" key="5">
    <source>
        <dbReference type="SAM" id="MobiDB-lite"/>
    </source>
</evidence>
<dbReference type="InterPro" id="IPR039175">
    <property type="entry name" value="TIM22"/>
</dbReference>
<organism evidence="6 7">
    <name type="scientific">Spirodela intermedia</name>
    <name type="common">Intermediate duckweed</name>
    <dbReference type="NCBI Taxonomy" id="51605"/>
    <lineage>
        <taxon>Eukaryota</taxon>
        <taxon>Viridiplantae</taxon>
        <taxon>Streptophyta</taxon>
        <taxon>Embryophyta</taxon>
        <taxon>Tracheophyta</taxon>
        <taxon>Spermatophyta</taxon>
        <taxon>Magnoliopsida</taxon>
        <taxon>Liliopsida</taxon>
        <taxon>Araceae</taxon>
        <taxon>Lemnoideae</taxon>
        <taxon>Spirodela</taxon>
    </lineage>
</organism>
<dbReference type="GO" id="GO:0030943">
    <property type="term" value="F:mitochondrion targeting sequence binding"/>
    <property type="evidence" value="ECO:0007669"/>
    <property type="project" value="TreeGrafter"/>
</dbReference>
<keyword evidence="4" id="KW-0472">Membrane</keyword>
<keyword evidence="7" id="KW-1185">Reference proteome</keyword>
<dbReference type="Proteomes" id="UP000663760">
    <property type="component" value="Chromosome 11"/>
</dbReference>
<dbReference type="OrthoDB" id="1913277at2759"/>
<sequence>MMASEGRATASAATPLPPPPPASGTRPSASEGDDVSWRERILVPTILGGLVGASGGLLSKHRKVRGVANVCATYAVNTAIVAGCYCGAREFVRNTRASEPDDLANSAIGGFATGALLGRLQGGQRGALRYSVIFAVSGTALDFAALQLYPFVKDISISSWRLPEWSPIKVLDEEALAAKRAREQKLYAQRTLGELNKEEP</sequence>
<dbReference type="GO" id="GO:0045039">
    <property type="term" value="P:protein insertion into mitochondrial inner membrane"/>
    <property type="evidence" value="ECO:0007669"/>
    <property type="project" value="InterPro"/>
</dbReference>
<dbReference type="PANTHER" id="PTHR14110:SF10">
    <property type="entry name" value="OS04G0376100 PROTEIN"/>
    <property type="match status" value="1"/>
</dbReference>
<feature type="region of interest" description="Disordered" evidence="5">
    <location>
        <begin position="1"/>
        <end position="34"/>
    </location>
</feature>
<evidence type="ECO:0000256" key="2">
    <source>
        <dbReference type="ARBA" id="ARBA00022692"/>
    </source>
</evidence>
<dbReference type="Pfam" id="PF02466">
    <property type="entry name" value="Tim17"/>
    <property type="match status" value="1"/>
</dbReference>
<dbReference type="GO" id="GO:0008320">
    <property type="term" value="F:protein transmembrane transporter activity"/>
    <property type="evidence" value="ECO:0007669"/>
    <property type="project" value="TreeGrafter"/>
</dbReference>
<evidence type="ECO:0000313" key="6">
    <source>
        <dbReference type="EMBL" id="CAA7404731.1"/>
    </source>
</evidence>
<reference evidence="6" key="1">
    <citation type="submission" date="2020-02" db="EMBL/GenBank/DDBJ databases">
        <authorList>
            <person name="Scholz U."/>
            <person name="Mascher M."/>
            <person name="Fiebig A."/>
        </authorList>
    </citation>
    <scope>NUCLEOTIDE SEQUENCE</scope>
</reference>
<evidence type="ECO:0000313" key="7">
    <source>
        <dbReference type="Proteomes" id="UP000663760"/>
    </source>
</evidence>
<protein>
    <submittedName>
        <fullName evidence="6">Uncharacterized protein</fullName>
    </submittedName>
</protein>
<comment type="subcellular location">
    <subcellularLocation>
        <location evidence="1">Membrane</location>
        <topology evidence="1">Multi-pass membrane protein</topology>
    </subcellularLocation>
</comment>
<gene>
    <name evidence="6" type="ORF">SI8410_11015409</name>
</gene>
<evidence type="ECO:0000256" key="1">
    <source>
        <dbReference type="ARBA" id="ARBA00004141"/>
    </source>
</evidence>
<name>A0A7I8L3Z4_SPIIN</name>
<keyword evidence="2" id="KW-0812">Transmembrane</keyword>
<dbReference type="GO" id="GO:0042721">
    <property type="term" value="C:TIM22 mitochondrial import inner membrane insertion complex"/>
    <property type="evidence" value="ECO:0007669"/>
    <property type="project" value="InterPro"/>
</dbReference>
<dbReference type="EMBL" id="LR746274">
    <property type="protein sequence ID" value="CAA7404731.1"/>
    <property type="molecule type" value="Genomic_DNA"/>
</dbReference>
<evidence type="ECO:0000256" key="3">
    <source>
        <dbReference type="ARBA" id="ARBA00022989"/>
    </source>
</evidence>